<evidence type="ECO:0008006" key="5">
    <source>
        <dbReference type="Google" id="ProtNLM"/>
    </source>
</evidence>
<evidence type="ECO:0000256" key="2">
    <source>
        <dbReference type="SAM" id="MobiDB-lite"/>
    </source>
</evidence>
<dbReference type="Proteomes" id="UP001194468">
    <property type="component" value="Unassembled WGS sequence"/>
</dbReference>
<feature type="region of interest" description="Disordered" evidence="2">
    <location>
        <begin position="299"/>
        <end position="323"/>
    </location>
</feature>
<sequence>MSNSISPSVMGPTGSGKSTFVCLASGRDIQGIGHELTSFTKEVLAIRFRHQESGRYVVLVDTPAFDDTFKSDLDILNTISNWLNSSYKRGKLLSGILYLHRITDNRMAGTPLKNLRVFRKLCGKDALDKVYLTTTMWDEVDQSVGERRLKELGTEYWESMIIQGAEVVCLQNNEDSAKKIVQQILSQEVAHKAVLLQEEMADLRKELEETQAGQELYSQLEKLVERQMVLLKRIDEERKVASKGGVLDELQGEYNGLRVQIDGKLRQMQELKLSWLKNLLRFLSRKRLATVHLPPQTSTGLQFQTDTELPETARGPHVSEEPTTISTEDLEPDDIVIAYVT</sequence>
<evidence type="ECO:0000313" key="4">
    <source>
        <dbReference type="Proteomes" id="UP001194468"/>
    </source>
</evidence>
<dbReference type="CDD" id="cd00882">
    <property type="entry name" value="Ras_like_GTPase"/>
    <property type="match status" value="1"/>
</dbReference>
<evidence type="ECO:0000256" key="1">
    <source>
        <dbReference type="SAM" id="Coils"/>
    </source>
</evidence>
<dbReference type="AlphaFoldDB" id="A0AAD4BB86"/>
<protein>
    <recommendedName>
        <fullName evidence="5">G domain-containing protein</fullName>
    </recommendedName>
</protein>
<dbReference type="Gene3D" id="3.40.50.300">
    <property type="entry name" value="P-loop containing nucleotide triphosphate hydrolases"/>
    <property type="match status" value="1"/>
</dbReference>
<dbReference type="EMBL" id="WHUW01000335">
    <property type="protein sequence ID" value="KAF8415385.1"/>
    <property type="molecule type" value="Genomic_DNA"/>
</dbReference>
<keyword evidence="1" id="KW-0175">Coiled coil</keyword>
<accession>A0AAD4BB86</accession>
<reference evidence="3" key="1">
    <citation type="submission" date="2019-10" db="EMBL/GenBank/DDBJ databases">
        <authorList>
            <consortium name="DOE Joint Genome Institute"/>
            <person name="Kuo A."/>
            <person name="Miyauchi S."/>
            <person name="Kiss E."/>
            <person name="Drula E."/>
            <person name="Kohler A."/>
            <person name="Sanchez-Garcia M."/>
            <person name="Andreopoulos B."/>
            <person name="Barry K.W."/>
            <person name="Bonito G."/>
            <person name="Buee M."/>
            <person name="Carver A."/>
            <person name="Chen C."/>
            <person name="Cichocki N."/>
            <person name="Clum A."/>
            <person name="Culley D."/>
            <person name="Crous P.W."/>
            <person name="Fauchery L."/>
            <person name="Girlanda M."/>
            <person name="Hayes R."/>
            <person name="Keri Z."/>
            <person name="LaButti K."/>
            <person name="Lipzen A."/>
            <person name="Lombard V."/>
            <person name="Magnuson J."/>
            <person name="Maillard F."/>
            <person name="Morin E."/>
            <person name="Murat C."/>
            <person name="Nolan M."/>
            <person name="Ohm R."/>
            <person name="Pangilinan J."/>
            <person name="Pereira M."/>
            <person name="Perotto S."/>
            <person name="Peter M."/>
            <person name="Riley R."/>
            <person name="Sitrit Y."/>
            <person name="Stielow B."/>
            <person name="Szollosi G."/>
            <person name="Zifcakova L."/>
            <person name="Stursova M."/>
            <person name="Spatafora J.W."/>
            <person name="Tedersoo L."/>
            <person name="Vaario L.-M."/>
            <person name="Yamada A."/>
            <person name="Yan M."/>
            <person name="Wang P."/>
            <person name="Xu J."/>
            <person name="Bruns T."/>
            <person name="Baldrian P."/>
            <person name="Vilgalys R."/>
            <person name="Henrissat B."/>
            <person name="Grigoriev I.V."/>
            <person name="Hibbett D."/>
            <person name="Nagy L.G."/>
            <person name="Martin F.M."/>
        </authorList>
    </citation>
    <scope>NUCLEOTIDE SEQUENCE</scope>
    <source>
        <strain evidence="3">BED1</strain>
    </source>
</reference>
<keyword evidence="4" id="KW-1185">Reference proteome</keyword>
<feature type="coiled-coil region" evidence="1">
    <location>
        <begin position="186"/>
        <end position="213"/>
    </location>
</feature>
<dbReference type="InterPro" id="IPR027417">
    <property type="entry name" value="P-loop_NTPase"/>
</dbReference>
<evidence type="ECO:0000313" key="3">
    <source>
        <dbReference type="EMBL" id="KAF8415385.1"/>
    </source>
</evidence>
<dbReference type="SUPFAM" id="SSF52540">
    <property type="entry name" value="P-loop containing nucleoside triphosphate hydrolases"/>
    <property type="match status" value="1"/>
</dbReference>
<organism evidence="3 4">
    <name type="scientific">Boletus edulis BED1</name>
    <dbReference type="NCBI Taxonomy" id="1328754"/>
    <lineage>
        <taxon>Eukaryota</taxon>
        <taxon>Fungi</taxon>
        <taxon>Dikarya</taxon>
        <taxon>Basidiomycota</taxon>
        <taxon>Agaricomycotina</taxon>
        <taxon>Agaricomycetes</taxon>
        <taxon>Agaricomycetidae</taxon>
        <taxon>Boletales</taxon>
        <taxon>Boletineae</taxon>
        <taxon>Boletaceae</taxon>
        <taxon>Boletoideae</taxon>
        <taxon>Boletus</taxon>
    </lineage>
</organism>
<proteinExistence type="predicted"/>
<reference evidence="3" key="2">
    <citation type="journal article" date="2020" name="Nat. Commun.">
        <title>Large-scale genome sequencing of mycorrhizal fungi provides insights into the early evolution of symbiotic traits.</title>
        <authorList>
            <person name="Miyauchi S."/>
            <person name="Kiss E."/>
            <person name="Kuo A."/>
            <person name="Drula E."/>
            <person name="Kohler A."/>
            <person name="Sanchez-Garcia M."/>
            <person name="Morin E."/>
            <person name="Andreopoulos B."/>
            <person name="Barry K.W."/>
            <person name="Bonito G."/>
            <person name="Buee M."/>
            <person name="Carver A."/>
            <person name="Chen C."/>
            <person name="Cichocki N."/>
            <person name="Clum A."/>
            <person name="Culley D."/>
            <person name="Crous P.W."/>
            <person name="Fauchery L."/>
            <person name="Girlanda M."/>
            <person name="Hayes R.D."/>
            <person name="Keri Z."/>
            <person name="LaButti K."/>
            <person name="Lipzen A."/>
            <person name="Lombard V."/>
            <person name="Magnuson J."/>
            <person name="Maillard F."/>
            <person name="Murat C."/>
            <person name="Nolan M."/>
            <person name="Ohm R.A."/>
            <person name="Pangilinan J."/>
            <person name="Pereira M.F."/>
            <person name="Perotto S."/>
            <person name="Peter M."/>
            <person name="Pfister S."/>
            <person name="Riley R."/>
            <person name="Sitrit Y."/>
            <person name="Stielow J.B."/>
            <person name="Szollosi G."/>
            <person name="Zifcakova L."/>
            <person name="Stursova M."/>
            <person name="Spatafora J.W."/>
            <person name="Tedersoo L."/>
            <person name="Vaario L.M."/>
            <person name="Yamada A."/>
            <person name="Yan M."/>
            <person name="Wang P."/>
            <person name="Xu J."/>
            <person name="Bruns T."/>
            <person name="Baldrian P."/>
            <person name="Vilgalys R."/>
            <person name="Dunand C."/>
            <person name="Henrissat B."/>
            <person name="Grigoriev I.V."/>
            <person name="Hibbett D."/>
            <person name="Nagy L.G."/>
            <person name="Martin F.M."/>
        </authorList>
    </citation>
    <scope>NUCLEOTIDE SEQUENCE</scope>
    <source>
        <strain evidence="3">BED1</strain>
    </source>
</reference>
<name>A0AAD4BB86_BOLED</name>
<gene>
    <name evidence="3" type="ORF">L210DRAFT_3707495</name>
</gene>
<comment type="caution">
    <text evidence="3">The sequence shown here is derived from an EMBL/GenBank/DDBJ whole genome shotgun (WGS) entry which is preliminary data.</text>
</comment>